<dbReference type="PROSITE" id="PS00027">
    <property type="entry name" value="HOMEOBOX_1"/>
    <property type="match status" value="1"/>
</dbReference>
<keyword evidence="3" id="KW-0217">Developmental protein</keyword>
<protein>
    <recommendedName>
        <fullName evidence="10">Homeobox domain-containing protein</fullName>
    </recommendedName>
</protein>
<proteinExistence type="inferred from homology"/>
<dbReference type="FunFam" id="1.10.10.60:FF:000574">
    <property type="entry name" value="Homeobox protein CHOX-CAD2"/>
    <property type="match status" value="1"/>
</dbReference>
<dbReference type="InterPro" id="IPR001356">
    <property type="entry name" value="HD"/>
</dbReference>
<evidence type="ECO:0000256" key="8">
    <source>
        <dbReference type="RuleBase" id="RU000682"/>
    </source>
</evidence>
<evidence type="ECO:0000256" key="9">
    <source>
        <dbReference type="SAM" id="MobiDB-lite"/>
    </source>
</evidence>
<feature type="region of interest" description="Disordered" evidence="9">
    <location>
        <begin position="263"/>
        <end position="304"/>
    </location>
</feature>
<feature type="region of interest" description="Disordered" evidence="9">
    <location>
        <begin position="173"/>
        <end position="226"/>
    </location>
</feature>
<keyword evidence="4 7" id="KW-0238">DNA-binding</keyword>
<dbReference type="PRINTS" id="PR00031">
    <property type="entry name" value="HTHREPRESSR"/>
</dbReference>
<organism evidence="11 12">
    <name type="scientific">Tropilaelaps mercedesae</name>
    <dbReference type="NCBI Taxonomy" id="418985"/>
    <lineage>
        <taxon>Eukaryota</taxon>
        <taxon>Metazoa</taxon>
        <taxon>Ecdysozoa</taxon>
        <taxon>Arthropoda</taxon>
        <taxon>Chelicerata</taxon>
        <taxon>Arachnida</taxon>
        <taxon>Acari</taxon>
        <taxon>Parasitiformes</taxon>
        <taxon>Mesostigmata</taxon>
        <taxon>Gamasina</taxon>
        <taxon>Dermanyssoidea</taxon>
        <taxon>Laelapidae</taxon>
        <taxon>Tropilaelaps</taxon>
    </lineage>
</organism>
<feature type="compositionally biased region" description="Polar residues" evidence="9">
    <location>
        <begin position="1"/>
        <end position="15"/>
    </location>
</feature>
<evidence type="ECO:0000256" key="6">
    <source>
        <dbReference type="ARBA" id="ARBA00023242"/>
    </source>
</evidence>
<dbReference type="GO" id="GO:0009887">
    <property type="term" value="P:animal organ morphogenesis"/>
    <property type="evidence" value="ECO:0007669"/>
    <property type="project" value="TreeGrafter"/>
</dbReference>
<dbReference type="PROSITE" id="PS50071">
    <property type="entry name" value="HOMEOBOX_2"/>
    <property type="match status" value="1"/>
</dbReference>
<dbReference type="PRINTS" id="PR00024">
    <property type="entry name" value="HOMEOBOX"/>
</dbReference>
<dbReference type="GO" id="GO:0000977">
    <property type="term" value="F:RNA polymerase II transcription regulatory region sequence-specific DNA binding"/>
    <property type="evidence" value="ECO:0007669"/>
    <property type="project" value="TreeGrafter"/>
</dbReference>
<dbReference type="CDD" id="cd00086">
    <property type="entry name" value="homeodomain"/>
    <property type="match status" value="1"/>
</dbReference>
<keyword evidence="5 7" id="KW-0371">Homeobox</keyword>
<feature type="compositionally biased region" description="Low complexity" evidence="9">
    <location>
        <begin position="16"/>
        <end position="27"/>
    </location>
</feature>
<keyword evidence="12" id="KW-1185">Reference proteome</keyword>
<dbReference type="GO" id="GO:0030154">
    <property type="term" value="P:cell differentiation"/>
    <property type="evidence" value="ECO:0007669"/>
    <property type="project" value="TreeGrafter"/>
</dbReference>
<dbReference type="GO" id="GO:0009948">
    <property type="term" value="P:anterior/posterior axis specification"/>
    <property type="evidence" value="ECO:0007669"/>
    <property type="project" value="TreeGrafter"/>
</dbReference>
<evidence type="ECO:0000256" key="5">
    <source>
        <dbReference type="ARBA" id="ARBA00023155"/>
    </source>
</evidence>
<dbReference type="Proteomes" id="UP000192247">
    <property type="component" value="Unassembled WGS sequence"/>
</dbReference>
<feature type="non-terminal residue" evidence="11">
    <location>
        <position position="1"/>
    </location>
</feature>
<evidence type="ECO:0000313" key="12">
    <source>
        <dbReference type="Proteomes" id="UP000192247"/>
    </source>
</evidence>
<dbReference type="GO" id="GO:0000981">
    <property type="term" value="F:DNA-binding transcription factor activity, RNA polymerase II-specific"/>
    <property type="evidence" value="ECO:0007669"/>
    <property type="project" value="InterPro"/>
</dbReference>
<dbReference type="STRING" id="418985.A0A1V9XKG0"/>
<evidence type="ECO:0000256" key="7">
    <source>
        <dbReference type="PROSITE-ProRule" id="PRU00108"/>
    </source>
</evidence>
<gene>
    <name evidence="11" type="ORF">BIW11_09465</name>
</gene>
<dbReference type="PANTHER" id="PTHR24332:SF16">
    <property type="entry name" value="HOMEOBOX PROTEIN CDX-1"/>
    <property type="match status" value="1"/>
</dbReference>
<dbReference type="InParanoid" id="A0A1V9XKG0"/>
<dbReference type="InterPro" id="IPR000047">
    <property type="entry name" value="HTH_motif"/>
</dbReference>
<dbReference type="GO" id="GO:0005634">
    <property type="term" value="C:nucleus"/>
    <property type="evidence" value="ECO:0007669"/>
    <property type="project" value="UniProtKB-SubCell"/>
</dbReference>
<dbReference type="SUPFAM" id="SSF46689">
    <property type="entry name" value="Homeodomain-like"/>
    <property type="match status" value="1"/>
</dbReference>
<evidence type="ECO:0000313" key="11">
    <source>
        <dbReference type="EMBL" id="OQR73862.1"/>
    </source>
</evidence>
<dbReference type="InterPro" id="IPR047152">
    <property type="entry name" value="Caudal_homeobox"/>
</dbReference>
<dbReference type="EMBL" id="MNPL01009151">
    <property type="protein sequence ID" value="OQR73862.1"/>
    <property type="molecule type" value="Genomic_DNA"/>
</dbReference>
<feature type="compositionally biased region" description="Polar residues" evidence="9">
    <location>
        <begin position="276"/>
        <end position="287"/>
    </location>
</feature>
<dbReference type="SMART" id="SM00389">
    <property type="entry name" value="HOX"/>
    <property type="match status" value="1"/>
</dbReference>
<dbReference type="OrthoDB" id="6159439at2759"/>
<comment type="similarity">
    <text evidence="2">Belongs to the Caudal homeobox family.</text>
</comment>
<dbReference type="Gene3D" id="1.10.10.60">
    <property type="entry name" value="Homeodomain-like"/>
    <property type="match status" value="1"/>
</dbReference>
<comment type="caution">
    <text evidence="11">The sequence shown here is derived from an EMBL/GenBank/DDBJ whole genome shotgun (WGS) entry which is preliminary data.</text>
</comment>
<dbReference type="InterPro" id="IPR009057">
    <property type="entry name" value="Homeodomain-like_sf"/>
</dbReference>
<feature type="DNA-binding region" description="Homeobox" evidence="7">
    <location>
        <begin position="121"/>
        <end position="180"/>
    </location>
</feature>
<feature type="compositionally biased region" description="Basic residues" evidence="9">
    <location>
        <begin position="173"/>
        <end position="184"/>
    </location>
</feature>
<dbReference type="Pfam" id="PF00046">
    <property type="entry name" value="Homeodomain"/>
    <property type="match status" value="1"/>
</dbReference>
<sequence>LLSASSTPAETFNQASNSSPLSPHSPLGYHRQWTPVPQSGFQPYHPPITENSLLQPPNSCSPGAPGAGGSNSSQMEDALETESIKSECESLSSQNNVKGNWAKQAREKKPYPGVIGKTRTKDKYRVVYTDHQRLELEKEFCYSKYITIRRKAELATALNLSERQVKIWFQNRRAKDRKQAKKRKGDGSEDSGLRDGIGGSSLTPSPEPPRYDDLGQNLRPSLDTLRSATTGHPLVNVNLVDAVPLDPGSIQQINSDDYPPHHITLSAPQHLHIGPSQPQHSQQQAGVSASLGGGPHGGLVTSHSSPSQLAALTHGHQTSPSHGVTPHAALQTGATQAALANAHPHQISAIVEHPHLSHPHHGHSTYHHLVLMPPRTDEGITRAAADVSAVEHLRTRDDIYPPH</sequence>
<name>A0A1V9XKG0_9ACAR</name>
<feature type="domain" description="Homeobox" evidence="10">
    <location>
        <begin position="119"/>
        <end position="179"/>
    </location>
</feature>
<dbReference type="InterPro" id="IPR017970">
    <property type="entry name" value="Homeobox_CS"/>
</dbReference>
<comment type="subcellular location">
    <subcellularLocation>
        <location evidence="1 7 8">Nucleus</location>
    </subcellularLocation>
</comment>
<dbReference type="PANTHER" id="PTHR24332">
    <property type="entry name" value="HOMEOBOX PROTEIN CDX"/>
    <property type="match status" value="1"/>
</dbReference>
<evidence type="ECO:0000256" key="2">
    <source>
        <dbReference type="ARBA" id="ARBA00010341"/>
    </source>
</evidence>
<evidence type="ECO:0000256" key="1">
    <source>
        <dbReference type="ARBA" id="ARBA00004123"/>
    </source>
</evidence>
<reference evidence="11 12" key="1">
    <citation type="journal article" date="2017" name="Gigascience">
        <title>Draft genome of the honey bee ectoparasitic mite, Tropilaelaps mercedesae, is shaped by the parasitic life history.</title>
        <authorList>
            <person name="Dong X."/>
            <person name="Armstrong S.D."/>
            <person name="Xia D."/>
            <person name="Makepeace B.L."/>
            <person name="Darby A.C."/>
            <person name="Kadowaki T."/>
        </authorList>
    </citation>
    <scope>NUCLEOTIDE SEQUENCE [LARGE SCALE GENOMIC DNA]</scope>
    <source>
        <strain evidence="11">Wuxi-XJTLU</strain>
    </source>
</reference>
<evidence type="ECO:0000256" key="3">
    <source>
        <dbReference type="ARBA" id="ARBA00022473"/>
    </source>
</evidence>
<dbReference type="AlphaFoldDB" id="A0A1V9XKG0"/>
<keyword evidence="6 7" id="KW-0539">Nucleus</keyword>
<evidence type="ECO:0000256" key="4">
    <source>
        <dbReference type="ARBA" id="ARBA00023125"/>
    </source>
</evidence>
<dbReference type="InterPro" id="IPR020479">
    <property type="entry name" value="HD_metazoa"/>
</dbReference>
<feature type="region of interest" description="Disordered" evidence="9">
    <location>
        <begin position="1"/>
        <end position="85"/>
    </location>
</feature>
<accession>A0A1V9XKG0</accession>
<evidence type="ECO:0000259" key="10">
    <source>
        <dbReference type="PROSITE" id="PS50071"/>
    </source>
</evidence>